<protein>
    <submittedName>
        <fullName evidence="1">Uncharacterized protein</fullName>
    </submittedName>
</protein>
<organism evidence="1 2">
    <name type="scientific">Leucobacter muris</name>
    <dbReference type="NCBI Taxonomy" id="1935379"/>
    <lineage>
        <taxon>Bacteria</taxon>
        <taxon>Bacillati</taxon>
        <taxon>Actinomycetota</taxon>
        <taxon>Actinomycetes</taxon>
        <taxon>Micrococcales</taxon>
        <taxon>Microbacteriaceae</taxon>
        <taxon>Leucobacter</taxon>
    </lineage>
</organism>
<proteinExistence type="predicted"/>
<reference evidence="1 2" key="1">
    <citation type="submission" date="2019-01" db="EMBL/GenBank/DDBJ databases">
        <title>Leucobacter muris sp. nov. isolated from the nose of a laboratory mouse.</title>
        <authorList>
            <person name="Benga L."/>
            <person name="Sproeer C."/>
            <person name="Schumann P."/>
            <person name="Verbarg S."/>
            <person name="Bunk B."/>
            <person name="Engelhardt E."/>
            <person name="Benten P.M."/>
            <person name="Sager M."/>
        </authorList>
    </citation>
    <scope>NUCLEOTIDE SEQUENCE [LARGE SCALE GENOMIC DNA]</scope>
    <source>
        <strain evidence="1 2">DSM 101948</strain>
    </source>
</reference>
<dbReference type="Proteomes" id="UP000285768">
    <property type="component" value="Chromosome"/>
</dbReference>
<dbReference type="RefSeq" id="WP_128387539.1">
    <property type="nucleotide sequence ID" value="NZ_CP035037.1"/>
</dbReference>
<gene>
    <name evidence="1" type="ORF">Leucomu_13545</name>
</gene>
<keyword evidence="2" id="KW-1185">Reference proteome</keyword>
<sequence>MADPMPQPDTEQGILARMLGEVDRRLRELEAPSGTQRNLVLRDLTETVEMLRAVADVRYAEFTDQKQLSQGSWAAGMPAVQVTSPTGRIEITFGGSVNNGDGYFCYTITGQNAGVIVTRDSVRENPARRVGVSGGATFQPTGYKTVILQVPIGEPVTVRLEVLAVNAYPNLYVFGGSVSARVAP</sequence>
<name>A0ABX5QI76_9MICO</name>
<evidence type="ECO:0000313" key="1">
    <source>
        <dbReference type="EMBL" id="QAB18797.1"/>
    </source>
</evidence>
<accession>A0ABX5QI76</accession>
<dbReference type="EMBL" id="CP035037">
    <property type="protein sequence ID" value="QAB18797.1"/>
    <property type="molecule type" value="Genomic_DNA"/>
</dbReference>
<evidence type="ECO:0000313" key="2">
    <source>
        <dbReference type="Proteomes" id="UP000285768"/>
    </source>
</evidence>